<evidence type="ECO:0000313" key="2">
    <source>
        <dbReference type="Proteomes" id="UP000255265"/>
    </source>
</evidence>
<sequence>MTRPMTPTTLPLPATDPVAPRSRLAVPAAAALLCAAALLAGCQHEATVDPGALHAATELYLARHGDLCLGKPRWPIDVTPAEARAHARDAVQMPVLQHLGLVQAEDIALPATADAPAAAAIRYTLTPEGQKYFIARKTATGAAAPADFCAAHLTLDRIVGWAPEPGHPAADGGPVVVTYTYHVQPAPWAADADAQRVFPMVARVVQGDGSLQLKQTFTHDSSGWTPVGG</sequence>
<dbReference type="EMBL" id="QQAV01000009">
    <property type="protein sequence ID" value="RDI21210.1"/>
    <property type="molecule type" value="Genomic_DNA"/>
</dbReference>
<reference evidence="1 2" key="1">
    <citation type="submission" date="2018-07" db="EMBL/GenBank/DDBJ databases">
        <title>Genomic Encyclopedia of Type Strains, Phase IV (KMG-IV): sequencing the most valuable type-strain genomes for metagenomic binning, comparative biology and taxonomic classification.</title>
        <authorList>
            <person name="Goeker M."/>
        </authorList>
    </citation>
    <scope>NUCLEOTIDE SEQUENCE [LARGE SCALE GENOMIC DNA]</scope>
    <source>
        <strain evidence="1 2">DSM 21352</strain>
    </source>
</reference>
<proteinExistence type="predicted"/>
<keyword evidence="2" id="KW-1185">Reference proteome</keyword>
<evidence type="ECO:0000313" key="1">
    <source>
        <dbReference type="EMBL" id="RDI21210.1"/>
    </source>
</evidence>
<name>A0A370FA77_9BURK</name>
<accession>A0A370FA77</accession>
<protein>
    <submittedName>
        <fullName evidence="1">Uncharacterized protein</fullName>
    </submittedName>
</protein>
<dbReference type="Proteomes" id="UP000255265">
    <property type="component" value="Unassembled WGS sequence"/>
</dbReference>
<gene>
    <name evidence="1" type="ORF">DFR41_1096</name>
</gene>
<comment type="caution">
    <text evidence="1">The sequence shown here is derived from an EMBL/GenBank/DDBJ whole genome shotgun (WGS) entry which is preliminary data.</text>
</comment>
<dbReference type="AlphaFoldDB" id="A0A370FA77"/>
<organism evidence="1 2">
    <name type="scientific">Pseudacidovorax intermedius</name>
    <dbReference type="NCBI Taxonomy" id="433924"/>
    <lineage>
        <taxon>Bacteria</taxon>
        <taxon>Pseudomonadati</taxon>
        <taxon>Pseudomonadota</taxon>
        <taxon>Betaproteobacteria</taxon>
        <taxon>Burkholderiales</taxon>
        <taxon>Comamonadaceae</taxon>
        <taxon>Pseudacidovorax</taxon>
    </lineage>
</organism>